<dbReference type="EMBL" id="RKLR01000003">
    <property type="protein sequence ID" value="MBX0323659.1"/>
    <property type="molecule type" value="Genomic_DNA"/>
</dbReference>
<dbReference type="InterPro" id="IPR019587">
    <property type="entry name" value="Polyketide_cyclase/dehydratase"/>
</dbReference>
<dbReference type="AlphaFoldDB" id="A0AAW4PR94"/>
<organism evidence="1 2">
    <name type="scientific">Haloarcula rubra</name>
    <dbReference type="NCBI Taxonomy" id="2487747"/>
    <lineage>
        <taxon>Archaea</taxon>
        <taxon>Methanobacteriati</taxon>
        <taxon>Methanobacteriota</taxon>
        <taxon>Stenosarchaea group</taxon>
        <taxon>Halobacteria</taxon>
        <taxon>Halobacteriales</taxon>
        <taxon>Haloarculaceae</taxon>
        <taxon>Haloarcula</taxon>
    </lineage>
</organism>
<protein>
    <submittedName>
        <fullName evidence="1">SRPBCC family protein</fullName>
    </submittedName>
</protein>
<dbReference type="SUPFAM" id="SSF55961">
    <property type="entry name" value="Bet v1-like"/>
    <property type="match status" value="1"/>
</dbReference>
<name>A0AAW4PR94_9EURY</name>
<dbReference type="Pfam" id="PF10604">
    <property type="entry name" value="Polyketide_cyc2"/>
    <property type="match status" value="1"/>
</dbReference>
<reference evidence="1 2" key="1">
    <citation type="submission" date="2021-06" db="EMBL/GenBank/DDBJ databases">
        <title>Halomicroarcula sp. a new haloarchaeum isolated from saline soil.</title>
        <authorList>
            <person name="Duran-Viseras A."/>
            <person name="Sanchez-Porro C."/>
            <person name="Ventosa A."/>
        </authorList>
    </citation>
    <scope>NUCLEOTIDE SEQUENCE [LARGE SCALE GENOMIC DNA]</scope>
    <source>
        <strain evidence="1 2">F13</strain>
    </source>
</reference>
<dbReference type="Gene3D" id="3.30.530.20">
    <property type="match status" value="1"/>
</dbReference>
<dbReference type="RefSeq" id="WP_220618614.1">
    <property type="nucleotide sequence ID" value="NZ_RKLR01000003.1"/>
</dbReference>
<proteinExistence type="predicted"/>
<sequence length="157" mass="17795">MAVSTVDDVWIAAPVSEVFAFMDEPTNQAAVTPSLRTAERIERRPNGGNRARYVYRMFGLSFEGEVVATTYDPDDRIVYEMRGDLTGTISWTFTPEDGGTRLTYAAEYDVPGPVPEFVVAPLVRWYNRREVAQLLADVRRRLEDDESVDRRAERASP</sequence>
<dbReference type="InterPro" id="IPR023393">
    <property type="entry name" value="START-like_dom_sf"/>
</dbReference>
<dbReference type="CDD" id="cd07812">
    <property type="entry name" value="SRPBCC"/>
    <property type="match status" value="1"/>
</dbReference>
<keyword evidence="2" id="KW-1185">Reference proteome</keyword>
<comment type="caution">
    <text evidence="1">The sequence shown here is derived from an EMBL/GenBank/DDBJ whole genome shotgun (WGS) entry which is preliminary data.</text>
</comment>
<gene>
    <name evidence="1" type="ORF">EGH21_11530</name>
</gene>
<evidence type="ECO:0000313" key="2">
    <source>
        <dbReference type="Proteomes" id="UP001430377"/>
    </source>
</evidence>
<dbReference type="Proteomes" id="UP001430377">
    <property type="component" value="Unassembled WGS sequence"/>
</dbReference>
<accession>A0AAW4PR94</accession>
<evidence type="ECO:0000313" key="1">
    <source>
        <dbReference type="EMBL" id="MBX0323659.1"/>
    </source>
</evidence>